<protein>
    <recommendedName>
        <fullName evidence="4">General glycosylation pathway protein</fullName>
    </recommendedName>
</protein>
<name>A0A0G9JWB1_9BACT</name>
<evidence type="ECO:0008006" key="4">
    <source>
        <dbReference type="Google" id="ProtNLM"/>
    </source>
</evidence>
<dbReference type="EMBL" id="JAIQ01000122">
    <property type="protein sequence ID" value="KLD98490.1"/>
    <property type="molecule type" value="Genomic_DNA"/>
</dbReference>
<dbReference type="Proteomes" id="UP000035514">
    <property type="component" value="Unassembled WGS sequence"/>
</dbReference>
<gene>
    <name evidence="2" type="ORF">AA20_08705</name>
</gene>
<feature type="transmembrane region" description="Helical" evidence="1">
    <location>
        <begin position="227"/>
        <end position="251"/>
    </location>
</feature>
<comment type="caution">
    <text evidence="2">The sequence shown here is derived from an EMBL/GenBank/DDBJ whole genome shotgun (WGS) entry which is preliminary data.</text>
</comment>
<keyword evidence="1" id="KW-1133">Transmembrane helix</keyword>
<feature type="transmembrane region" description="Helical" evidence="1">
    <location>
        <begin position="189"/>
        <end position="207"/>
    </location>
</feature>
<sequence length="285" mass="32716">MKEFISIFQKNKLSIIQELLKKLAESKIDYLKSDELDKVFVDFNALDTIYAVDENFIQLSPIFNRDTKDGEFVNNKIKNSLKNNTYLKNECFISAPYVSSKTNKYVVTFVKKINNKLIAMDFDFYKLLKEHNHIDTKARFFTNSVQIIYGIIGVSLTIFALILIFYSLYDFANHLLGKANDIFQSIFKSTIGLTLGLAIFDLAKNLLEHEVVFKDHTTEAHGSNTLLIKFLISIVIALAIEALMMVFKIAISNYKDILYAVYLLLGIGFLLVTMSQYNKYLAKKQ</sequence>
<feature type="transmembrane region" description="Helical" evidence="1">
    <location>
        <begin position="147"/>
        <end position="169"/>
    </location>
</feature>
<proteinExistence type="predicted"/>
<organism evidence="2 3">
    <name type="scientific">Aliarcobacter butzleri L348</name>
    <dbReference type="NCBI Taxonomy" id="1447256"/>
    <lineage>
        <taxon>Bacteria</taxon>
        <taxon>Pseudomonadati</taxon>
        <taxon>Campylobacterota</taxon>
        <taxon>Epsilonproteobacteria</taxon>
        <taxon>Campylobacterales</taxon>
        <taxon>Arcobacteraceae</taxon>
        <taxon>Aliarcobacter</taxon>
    </lineage>
</organism>
<evidence type="ECO:0000313" key="3">
    <source>
        <dbReference type="Proteomes" id="UP000035514"/>
    </source>
</evidence>
<evidence type="ECO:0000313" key="2">
    <source>
        <dbReference type="EMBL" id="KLD98490.1"/>
    </source>
</evidence>
<dbReference type="InterPro" id="IPR029151">
    <property type="entry name" value="Sensor-like_sf"/>
</dbReference>
<keyword evidence="1" id="KW-0812">Transmembrane</keyword>
<dbReference type="PATRIC" id="fig|1447256.3.peg.1700"/>
<feature type="transmembrane region" description="Helical" evidence="1">
    <location>
        <begin position="257"/>
        <end position="277"/>
    </location>
</feature>
<dbReference type="Gene3D" id="3.30.450.20">
    <property type="entry name" value="PAS domain"/>
    <property type="match status" value="1"/>
</dbReference>
<evidence type="ECO:0000256" key="1">
    <source>
        <dbReference type="SAM" id="Phobius"/>
    </source>
</evidence>
<reference evidence="2 3" key="1">
    <citation type="submission" date="2014-01" db="EMBL/GenBank/DDBJ databases">
        <title>Development of a Comparative Genomic Fingerprinting Assay for High Resolution Genotyping of Arcobacter butzleri.</title>
        <authorList>
            <person name="Webb A.L."/>
            <person name="Inglis G.D."/>
            <person name="Kruczkiewicz P."/>
            <person name="Selinger L.B."/>
            <person name="Taboada E.N."/>
        </authorList>
    </citation>
    <scope>NUCLEOTIDE SEQUENCE [LARGE SCALE GENOMIC DNA]</scope>
    <source>
        <strain evidence="2 3">L348</strain>
    </source>
</reference>
<dbReference type="SUPFAM" id="SSF103190">
    <property type="entry name" value="Sensory domain-like"/>
    <property type="match status" value="1"/>
</dbReference>
<accession>A0A0G9JWB1</accession>
<keyword evidence="1" id="KW-0472">Membrane</keyword>
<dbReference type="AlphaFoldDB" id="A0A0G9JWB1"/>